<keyword evidence="7" id="KW-0325">Glycoprotein</keyword>
<evidence type="ECO:0000256" key="7">
    <source>
        <dbReference type="ARBA" id="ARBA00023180"/>
    </source>
</evidence>
<dbReference type="AlphaFoldDB" id="A0A917ELY6"/>
<evidence type="ECO:0008006" key="10">
    <source>
        <dbReference type="Google" id="ProtNLM"/>
    </source>
</evidence>
<evidence type="ECO:0000256" key="4">
    <source>
        <dbReference type="ARBA" id="ARBA00022989"/>
    </source>
</evidence>
<dbReference type="EMBL" id="BMKN01000003">
    <property type="protein sequence ID" value="GGE59872.1"/>
    <property type="molecule type" value="Genomic_DNA"/>
</dbReference>
<organism evidence="8 9">
    <name type="scientific">Actibacterium pelagium</name>
    <dbReference type="NCBI Taxonomy" id="2029103"/>
    <lineage>
        <taxon>Bacteria</taxon>
        <taxon>Pseudomonadati</taxon>
        <taxon>Pseudomonadota</taxon>
        <taxon>Alphaproteobacteria</taxon>
        <taxon>Rhodobacterales</taxon>
        <taxon>Roseobacteraceae</taxon>
        <taxon>Actibacterium</taxon>
    </lineage>
</organism>
<name>A0A917ELY6_9RHOB</name>
<keyword evidence="2" id="KW-0808">Transferase</keyword>
<dbReference type="PANTHER" id="PTHR12137">
    <property type="entry name" value="CARBOHYDRATE SULFOTRANSFERASE"/>
    <property type="match status" value="1"/>
</dbReference>
<evidence type="ECO:0000256" key="1">
    <source>
        <dbReference type="ARBA" id="ARBA00004323"/>
    </source>
</evidence>
<comment type="caution">
    <text evidence="8">The sequence shown here is derived from an EMBL/GenBank/DDBJ whole genome shotgun (WGS) entry which is preliminary data.</text>
</comment>
<evidence type="ECO:0000313" key="9">
    <source>
        <dbReference type="Proteomes" id="UP000606730"/>
    </source>
</evidence>
<keyword evidence="3" id="KW-0812">Transmembrane</keyword>
<dbReference type="Proteomes" id="UP000606730">
    <property type="component" value="Unassembled WGS sequence"/>
</dbReference>
<accession>A0A917ELY6</accession>
<dbReference type="InterPro" id="IPR027417">
    <property type="entry name" value="P-loop_NTPase"/>
</dbReference>
<keyword evidence="9" id="KW-1185">Reference proteome</keyword>
<keyword evidence="5" id="KW-0333">Golgi apparatus</keyword>
<dbReference type="SUPFAM" id="SSF52540">
    <property type="entry name" value="P-loop containing nucleoside triphosphate hydrolases"/>
    <property type="match status" value="1"/>
</dbReference>
<evidence type="ECO:0000256" key="2">
    <source>
        <dbReference type="ARBA" id="ARBA00022679"/>
    </source>
</evidence>
<keyword evidence="6" id="KW-0472">Membrane</keyword>
<dbReference type="GO" id="GO:0008146">
    <property type="term" value="F:sulfotransferase activity"/>
    <property type="evidence" value="ECO:0007669"/>
    <property type="project" value="InterPro"/>
</dbReference>
<dbReference type="Pfam" id="PF03567">
    <property type="entry name" value="Sulfotransfer_2"/>
    <property type="match status" value="1"/>
</dbReference>
<proteinExistence type="predicted"/>
<gene>
    <name evidence="8" type="ORF">GCM10011517_29330</name>
</gene>
<dbReference type="GO" id="GO:0016020">
    <property type="term" value="C:membrane"/>
    <property type="evidence" value="ECO:0007669"/>
    <property type="project" value="InterPro"/>
</dbReference>
<evidence type="ECO:0000313" key="8">
    <source>
        <dbReference type="EMBL" id="GGE59872.1"/>
    </source>
</evidence>
<dbReference type="GO" id="GO:0016051">
    <property type="term" value="P:carbohydrate biosynthetic process"/>
    <property type="evidence" value="ECO:0007669"/>
    <property type="project" value="InterPro"/>
</dbReference>
<reference evidence="8" key="1">
    <citation type="journal article" date="2014" name="Int. J. Syst. Evol. Microbiol.">
        <title>Complete genome sequence of Corynebacterium casei LMG S-19264T (=DSM 44701T), isolated from a smear-ripened cheese.</title>
        <authorList>
            <consortium name="US DOE Joint Genome Institute (JGI-PGF)"/>
            <person name="Walter F."/>
            <person name="Albersmeier A."/>
            <person name="Kalinowski J."/>
            <person name="Ruckert C."/>
        </authorList>
    </citation>
    <scope>NUCLEOTIDE SEQUENCE</scope>
    <source>
        <strain evidence="8">CGMCC 1.16012</strain>
    </source>
</reference>
<reference evidence="8" key="2">
    <citation type="submission" date="2020-09" db="EMBL/GenBank/DDBJ databases">
        <authorList>
            <person name="Sun Q."/>
            <person name="Zhou Y."/>
        </authorList>
    </citation>
    <scope>NUCLEOTIDE SEQUENCE</scope>
    <source>
        <strain evidence="8">CGMCC 1.16012</strain>
    </source>
</reference>
<sequence length="216" mass="25434">MKNSKAACTSLSQQIYRWEHGQAFEGVNVHRDRSLIQGIWEFPKIVEAFLDPDFVKVSTVRDPVRRCVSGFTDFVLDRKNGNLKYHRLHWEKVGMFGAESKSKKFDLFLDYVEESIGLNPELTDEHFRQQFYNLRPDHIDYDHLLRVEHLSEDLEELGRSLDLSSAQKVPGKNRSNKSRHSFLPTPEQIDRIEEIYAIDFDWLENMGYRSRKGEQL</sequence>
<dbReference type="InterPro" id="IPR005331">
    <property type="entry name" value="Sulfotransferase"/>
</dbReference>
<dbReference type="InterPro" id="IPR018011">
    <property type="entry name" value="Carb_sulfotrans_8-10"/>
</dbReference>
<protein>
    <recommendedName>
        <fullName evidence="10">Sulfotransferase family protein</fullName>
    </recommendedName>
</protein>
<evidence type="ECO:0000256" key="5">
    <source>
        <dbReference type="ARBA" id="ARBA00023034"/>
    </source>
</evidence>
<evidence type="ECO:0000256" key="6">
    <source>
        <dbReference type="ARBA" id="ARBA00023136"/>
    </source>
</evidence>
<keyword evidence="4" id="KW-1133">Transmembrane helix</keyword>
<dbReference type="PANTHER" id="PTHR12137:SF54">
    <property type="entry name" value="CARBOHYDRATE SULFOTRANSFERASE"/>
    <property type="match status" value="1"/>
</dbReference>
<evidence type="ECO:0000256" key="3">
    <source>
        <dbReference type="ARBA" id="ARBA00022692"/>
    </source>
</evidence>
<comment type="subcellular location">
    <subcellularLocation>
        <location evidence="1">Golgi apparatus membrane</location>
        <topology evidence="1">Single-pass type II membrane protein</topology>
    </subcellularLocation>
</comment>